<dbReference type="Pfam" id="PF14214">
    <property type="entry name" value="Helitron_like_N"/>
    <property type="match status" value="1"/>
</dbReference>
<accession>A0A1C7MWF2</accession>
<keyword evidence="3" id="KW-1185">Reference proteome</keyword>
<dbReference type="OrthoDB" id="2447509at2759"/>
<dbReference type="AlphaFoldDB" id="A0A1C7MWF2"/>
<comment type="caution">
    <text evidence="2">The sequence shown here is derived from an EMBL/GenBank/DDBJ whole genome shotgun (WGS) entry which is preliminary data.</text>
</comment>
<dbReference type="Proteomes" id="UP000093000">
    <property type="component" value="Unassembled WGS sequence"/>
</dbReference>
<feature type="domain" description="Helitron helicase-like" evidence="1">
    <location>
        <begin position="397"/>
        <end position="462"/>
    </location>
</feature>
<name>A0A1C7MWF2_9FUNG</name>
<organism evidence="2 3">
    <name type="scientific">Choanephora cucurbitarum</name>
    <dbReference type="NCBI Taxonomy" id="101091"/>
    <lineage>
        <taxon>Eukaryota</taxon>
        <taxon>Fungi</taxon>
        <taxon>Fungi incertae sedis</taxon>
        <taxon>Mucoromycota</taxon>
        <taxon>Mucoromycotina</taxon>
        <taxon>Mucoromycetes</taxon>
        <taxon>Mucorales</taxon>
        <taxon>Mucorineae</taxon>
        <taxon>Choanephoraceae</taxon>
        <taxon>Choanephoroideae</taxon>
        <taxon>Choanephora</taxon>
    </lineage>
</organism>
<reference evidence="2 3" key="1">
    <citation type="submission" date="2016-03" db="EMBL/GenBank/DDBJ databases">
        <title>Choanephora cucurbitarum.</title>
        <authorList>
            <person name="Min B."/>
            <person name="Park H."/>
            <person name="Park J.-H."/>
            <person name="Shin H.-D."/>
            <person name="Choi I.-G."/>
        </authorList>
    </citation>
    <scope>NUCLEOTIDE SEQUENCE [LARGE SCALE GENOMIC DNA]</scope>
    <source>
        <strain evidence="2 3">KUS-F28377</strain>
    </source>
</reference>
<dbReference type="PANTHER" id="PTHR45786">
    <property type="entry name" value="DNA BINDING PROTEIN-LIKE"/>
    <property type="match status" value="1"/>
</dbReference>
<gene>
    <name evidence="2" type="ORF">A0J61_10801</name>
</gene>
<dbReference type="STRING" id="101091.A0A1C7MWF2"/>
<dbReference type="EMBL" id="LUGH01001402">
    <property type="protein sequence ID" value="OBZ81151.1"/>
    <property type="molecule type" value="Genomic_DNA"/>
</dbReference>
<proteinExistence type="predicted"/>
<dbReference type="InParanoid" id="A0A1C7MWF2"/>
<evidence type="ECO:0000313" key="2">
    <source>
        <dbReference type="EMBL" id="OBZ81151.1"/>
    </source>
</evidence>
<evidence type="ECO:0000259" key="1">
    <source>
        <dbReference type="Pfam" id="PF14214"/>
    </source>
</evidence>
<feature type="non-terminal residue" evidence="2">
    <location>
        <position position="472"/>
    </location>
</feature>
<sequence length="472" mass="53486">MSNSSQVKRVYCASCNEEGHSRRTSKRCRLRVMSNTEPSEPIQHVETPESENINIQTEDAELPFPCNDCNSNHGVDDCHVTFYVRNRFMTAHLVGRNPAIKSEIARHYLGKMKVECTHCKALLWIDERNSVSKLSPTFQLCCGKGQYVLQPFPATPTVIGDMLKGSNAESAEFKKNVRAYNNALSFTSLGVKLDASVQNRQNGAYAFRIHGSMYHRVGTSLTPENGQMPNFAQIYVYDASNELQNRHSIAKHLSIETLEKLQNLMHQINPFVRDFKTMAQIDRDTPGGMTDLSMVFQSEGTPDSRRYNRPTSNTEIGVLTLGSDTTSDSTKPSHRDVVIRLKNTDQNGNQYQTINEINQHYDLMHYVLIFPNGTSGWNIRSKDITGSKSITIVQFYRSHLMYRASTPTTNVCHLHLFGPLFHQNVVDMYAKMEQERLNYLRHNQKSLRCELYNNLQDAVEAGDGDMGAVGKK</sequence>
<evidence type="ECO:0000313" key="3">
    <source>
        <dbReference type="Proteomes" id="UP000093000"/>
    </source>
</evidence>
<protein>
    <recommendedName>
        <fullName evidence="1">Helitron helicase-like domain-containing protein</fullName>
    </recommendedName>
</protein>
<dbReference type="PANTHER" id="PTHR45786:SF74">
    <property type="entry name" value="ATP-DEPENDENT DNA HELICASE"/>
    <property type="match status" value="1"/>
</dbReference>
<dbReference type="InterPro" id="IPR025476">
    <property type="entry name" value="Helitron_helicase-like"/>
</dbReference>